<keyword evidence="1" id="KW-0614">Plasmid</keyword>
<reference evidence="1 2" key="1">
    <citation type="submission" date="2020-03" db="EMBL/GenBank/DDBJ databases">
        <title>Screen low temperature-resistant strains for efficient degradation of petroleum hydrocarbons under the low temperature.</title>
        <authorList>
            <person name="Wang Y."/>
            <person name="Chen J."/>
        </authorList>
    </citation>
    <scope>NUCLEOTIDE SEQUENCE [LARGE SCALE GENOMIC DNA]</scope>
    <source>
        <strain evidence="1 2">KB1</strain>
        <plasmid evidence="1 2">plas1</plasmid>
    </source>
</reference>
<geneLocation type="plasmid" evidence="1 2">
    <name>plas1</name>
</geneLocation>
<organism evidence="1 2">
    <name type="scientific">Rhodococcus erythropolis</name>
    <name type="common">Arthrobacter picolinophilus</name>
    <dbReference type="NCBI Taxonomy" id="1833"/>
    <lineage>
        <taxon>Bacteria</taxon>
        <taxon>Bacillati</taxon>
        <taxon>Actinomycetota</taxon>
        <taxon>Actinomycetes</taxon>
        <taxon>Mycobacteriales</taxon>
        <taxon>Nocardiaceae</taxon>
        <taxon>Rhodococcus</taxon>
        <taxon>Rhodococcus erythropolis group</taxon>
    </lineage>
</organism>
<dbReference type="AlphaFoldDB" id="A0A6G9D472"/>
<dbReference type="Proteomes" id="UP000502345">
    <property type="component" value="Plasmid plas1"/>
</dbReference>
<dbReference type="EMBL" id="CP050125">
    <property type="protein sequence ID" value="QIP43958.1"/>
    <property type="molecule type" value="Genomic_DNA"/>
</dbReference>
<gene>
    <name evidence="1" type="ORF">G9444_6715</name>
</gene>
<evidence type="ECO:0000313" key="1">
    <source>
        <dbReference type="EMBL" id="QIP43958.1"/>
    </source>
</evidence>
<dbReference type="RefSeq" id="WP_166503066.1">
    <property type="nucleotide sequence ID" value="NZ_CP050125.1"/>
</dbReference>
<sequence length="629" mass="68597">MEVVEGALACDDYVYIDQAWLTLHRARCLAELGDLENARLCAIEVQKLRAVAVDDPTAMAITGSGADLIFRLNPWDSDIGEVIKGRDTLASWWRAQEVAAGLQVQFDAHFQRWVGSAKESEFDQTFLRLRSGALLAGMAADHSSWRQSHKLLAQHILTSNSSHENVAESLSALRHAGEDKLVKDTTRHLLRVGPAAAVRIAASSVKLDQGTRTSLHADLQLISSSADVLDSEWADTHVRWILSNLSDLDVLTARLQPNFPLEYVLLSTLSDLVTVVSESVLREVVDHVKALPQQSDIGSSHEWGSVITSIPITAWTSDDRRVLGARTGDSHEIVGAFDRVLADGDPVHRERIQESLRKGEVHALDAFGDVRDLDDVAVVALTGALSSGIYRQIDGLKKGQTSIGGMDFASTLILLNAWHPKFAVWAPICDLLTTSSPFRAHLKGPLRGLQRHGVKVPVDVVDTIVGPLHDLMVTSPSVHPFFRNEDVRAASATALAAVRPSAISDTELWDLMHGNADQRAAAIEVVARKESVSRNDTFVAMSRDSDSWVRAVIANQVARTTPDAGDPDRLNLMRHLLANEGTLVARMVAVAIKTSPPDSETDKVADMLRNHVSAGVRQSIAEYDAKRVS</sequence>
<protein>
    <submittedName>
        <fullName evidence="1">Uncharacterized protein</fullName>
    </submittedName>
</protein>
<name>A0A6G9D472_RHOER</name>
<accession>A0A6G9D472</accession>
<proteinExistence type="predicted"/>
<evidence type="ECO:0000313" key="2">
    <source>
        <dbReference type="Proteomes" id="UP000502345"/>
    </source>
</evidence>